<protein>
    <recommendedName>
        <fullName evidence="1">Nucleoid-associated protein WG616_03010</fullName>
    </recommendedName>
</protein>
<keyword evidence="1" id="KW-0963">Cytoplasm</keyword>
<evidence type="ECO:0000256" key="1">
    <source>
        <dbReference type="HAMAP-Rule" id="MF_00274"/>
    </source>
</evidence>
<keyword evidence="3" id="KW-1185">Reference proteome</keyword>
<accession>A0ABZ2RRN1</accession>
<comment type="similarity">
    <text evidence="1">Belongs to the YbaB/EbfC family.</text>
</comment>
<organism evidence="2 3">
    <name type="scientific">[Mycoplasma] gypis</name>
    <dbReference type="NCBI Taxonomy" id="92404"/>
    <lineage>
        <taxon>Bacteria</taxon>
        <taxon>Bacillati</taxon>
        <taxon>Mycoplasmatota</taxon>
        <taxon>Mycoplasmoidales</taxon>
        <taxon>Metamycoplasmataceae</taxon>
        <taxon>Metamycoplasma</taxon>
    </lineage>
</organism>
<dbReference type="RefSeq" id="WP_205499595.1">
    <property type="nucleotide sequence ID" value="NZ_CP148066.1"/>
</dbReference>
<dbReference type="SUPFAM" id="SSF82607">
    <property type="entry name" value="YbaB-like"/>
    <property type="match status" value="1"/>
</dbReference>
<evidence type="ECO:0000313" key="3">
    <source>
        <dbReference type="Proteomes" id="UP001460679"/>
    </source>
</evidence>
<keyword evidence="1" id="KW-0238">DNA-binding</keyword>
<gene>
    <name evidence="2" type="ORF">WG616_03010</name>
</gene>
<comment type="subcellular location">
    <subcellularLocation>
        <location evidence="1">Cytoplasm</location>
        <location evidence="1">Nucleoid</location>
    </subcellularLocation>
</comment>
<dbReference type="NCBIfam" id="TIGR00103">
    <property type="entry name" value="DNA_YbaB_EbfC"/>
    <property type="match status" value="1"/>
</dbReference>
<reference evidence="2" key="1">
    <citation type="submission" date="2024-03" db="EMBL/GenBank/DDBJ databases">
        <title>Complete genome sequence of Mycoplasma gypis type strain B1/T1.</title>
        <authorList>
            <person name="Spergser J."/>
        </authorList>
    </citation>
    <scope>NUCLEOTIDE SEQUENCE [LARGE SCALE GENOMIC DNA]</scope>
    <source>
        <strain evidence="2">B1/T1</strain>
    </source>
</reference>
<dbReference type="Proteomes" id="UP001460679">
    <property type="component" value="Chromosome"/>
</dbReference>
<sequence length="97" mass="11218">MNINEMLKQAKKLQAEMELKEKQISKKEFVVEKQGIKLVMFGTRKIKSLEINELLIDPEDAETLQDLIIITVNEAIEKINQEYEELSKQVPTTGLPF</sequence>
<dbReference type="InterPro" id="IPR036894">
    <property type="entry name" value="YbaB-like_sf"/>
</dbReference>
<dbReference type="InterPro" id="IPR004401">
    <property type="entry name" value="YbaB/EbfC"/>
</dbReference>
<name>A0ABZ2RRN1_9BACT</name>
<dbReference type="Pfam" id="PF02575">
    <property type="entry name" value="YbaB_DNA_bd"/>
    <property type="match status" value="1"/>
</dbReference>
<proteinExistence type="inferred from homology"/>
<comment type="subunit">
    <text evidence="1">Homodimer.</text>
</comment>
<dbReference type="PIRSF" id="PIRSF004555">
    <property type="entry name" value="UCP004555"/>
    <property type="match status" value="1"/>
</dbReference>
<dbReference type="HAMAP" id="MF_00274">
    <property type="entry name" value="DNA_YbaB_EbfC"/>
    <property type="match status" value="1"/>
</dbReference>
<dbReference type="EMBL" id="CP148066">
    <property type="protein sequence ID" value="WXL28310.1"/>
    <property type="molecule type" value="Genomic_DNA"/>
</dbReference>
<comment type="function">
    <text evidence="1">Binds to DNA and alters its conformation. May be involved in regulation of gene expression, nucleoid organization and DNA protection.</text>
</comment>
<evidence type="ECO:0000313" key="2">
    <source>
        <dbReference type="EMBL" id="WXL28310.1"/>
    </source>
</evidence>
<dbReference type="Gene3D" id="3.30.1310.10">
    <property type="entry name" value="Nucleoid-associated protein YbaB-like domain"/>
    <property type="match status" value="1"/>
</dbReference>